<accession>A0A2A5KP95</accession>
<gene>
    <name evidence="1" type="ORF">CPT34_22735</name>
</gene>
<evidence type="ECO:0000313" key="2">
    <source>
        <dbReference type="Proteomes" id="UP000218807"/>
    </source>
</evidence>
<protein>
    <submittedName>
        <fullName evidence="1">Uncharacterized protein</fullName>
    </submittedName>
</protein>
<dbReference type="AlphaFoldDB" id="A0A2A5KP95"/>
<proteinExistence type="predicted"/>
<dbReference type="EMBL" id="NXDM01000024">
    <property type="protein sequence ID" value="PCK78869.1"/>
    <property type="molecule type" value="Genomic_DNA"/>
</dbReference>
<reference evidence="1 2" key="1">
    <citation type="submission" date="2017-09" db="EMBL/GenBank/DDBJ databases">
        <title>Comparative genomics of rhizobia isolated from Phaseolus vulgaris in China.</title>
        <authorList>
            <person name="Tong W."/>
        </authorList>
    </citation>
    <scope>NUCLEOTIDE SEQUENCE [LARGE SCALE GENOMIC DNA]</scope>
    <source>
        <strain evidence="1 2">L101</strain>
    </source>
</reference>
<evidence type="ECO:0000313" key="1">
    <source>
        <dbReference type="EMBL" id="PCK78869.1"/>
    </source>
</evidence>
<comment type="caution">
    <text evidence="1">The sequence shown here is derived from an EMBL/GenBank/DDBJ whole genome shotgun (WGS) entry which is preliminary data.</text>
</comment>
<keyword evidence="2" id="KW-1185">Reference proteome</keyword>
<dbReference type="Proteomes" id="UP000218807">
    <property type="component" value="Unassembled WGS sequence"/>
</dbReference>
<organism evidence="1 2">
    <name type="scientific">Rhizobium sophoriradicis</name>
    <dbReference type="NCBI Taxonomy" id="1535245"/>
    <lineage>
        <taxon>Bacteria</taxon>
        <taxon>Pseudomonadati</taxon>
        <taxon>Pseudomonadota</taxon>
        <taxon>Alphaproteobacteria</taxon>
        <taxon>Hyphomicrobiales</taxon>
        <taxon>Rhizobiaceae</taxon>
        <taxon>Rhizobium/Agrobacterium group</taxon>
        <taxon>Rhizobium</taxon>
    </lineage>
</organism>
<name>A0A2A5KP95_9HYPH</name>
<sequence length="175" mass="19895">MFVTYKSLRSSATFRITAAGVRKALEFGHRQPLLDLWSLVLGQIPPVNNAQIKWGNADVQQGLCGIDGAHACFRGIKRPLGDDDQGYDVYAYVSKPSILFKYAPSMSCVVEPVEIPNDLVCVIYVRMDYPYGRYATSKKATPISRGVVTHWELVEADDTGQLRIDYRQRYRRKMW</sequence>